<evidence type="ECO:0000313" key="7">
    <source>
        <dbReference type="Proteomes" id="UP000076842"/>
    </source>
</evidence>
<dbReference type="AlphaFoldDB" id="A0A165J4J4"/>
<reference evidence="6 7" key="1">
    <citation type="journal article" date="2016" name="Mol. Biol. Evol.">
        <title>Comparative Genomics of Early-Diverging Mushroom-Forming Fungi Provides Insights into the Origins of Lignocellulose Decay Capabilities.</title>
        <authorList>
            <person name="Nagy L.G."/>
            <person name="Riley R."/>
            <person name="Tritt A."/>
            <person name="Adam C."/>
            <person name="Daum C."/>
            <person name="Floudas D."/>
            <person name="Sun H."/>
            <person name="Yadav J.S."/>
            <person name="Pangilinan J."/>
            <person name="Larsson K.H."/>
            <person name="Matsuura K."/>
            <person name="Barry K."/>
            <person name="Labutti K."/>
            <person name="Kuo R."/>
            <person name="Ohm R.A."/>
            <person name="Bhattacharya S.S."/>
            <person name="Shirouzu T."/>
            <person name="Yoshinaga Y."/>
            <person name="Martin F.M."/>
            <person name="Grigoriev I.V."/>
            <person name="Hibbett D.S."/>
        </authorList>
    </citation>
    <scope>NUCLEOTIDE SEQUENCE [LARGE SCALE GENOMIC DNA]</scope>
    <source>
        <strain evidence="6 7">HHB12733</strain>
    </source>
</reference>
<keyword evidence="5" id="KW-0349">Heme</keyword>
<protein>
    <submittedName>
        <fullName evidence="6">Heme peroxidase</fullName>
    </submittedName>
</protein>
<dbReference type="PANTHER" id="PTHR11903:SF37">
    <property type="entry name" value="PSI-PRODUCING OXYGENASE A"/>
    <property type="match status" value="1"/>
</dbReference>
<dbReference type="GO" id="GO:0006631">
    <property type="term" value="P:fatty acid metabolic process"/>
    <property type="evidence" value="ECO:0007669"/>
    <property type="project" value="UniProtKB-ARBA"/>
</dbReference>
<dbReference type="SUPFAM" id="SSF48113">
    <property type="entry name" value="Heme-dependent peroxidases"/>
    <property type="match status" value="1"/>
</dbReference>
<sequence length="1031" mass="113416">MSALLTAVTRASNQLAASLSPVDTDGGTLTAPPGLLSKSITDLDGALKTGSALSPSDVHGAIDAVKNLNGNGIDDRLFMLEKVLTLMARMPADSEVNQKMQAFFIAGLYKDLPHPPSAYLAPFPTSPPDEQPKRSYNYRSTNGDHYNPAFPNLGRAGTPYSRSVPSASTFPPSALPDPGLVFDLLLSRPAGTFNAHPGGLSSLFFAMANLIIHTVFDTNRENWGINDTSSYVDLTPLYGNTVSKTNAPPEALRRLDGTGRLHEDVFGDGRLLFMPPATAVLLVLLCRNHNFIAEKILNINERGAYQNPPSSDEAVRRAQDDEIYERARLVNCGFFAKIVLYDYVGGILGLTRDGSSFRLNLPEAIRDDNHEIAPVAQGNQISCEFNILYRWHACTSAPDVEWIDTAYDGMVPGKHLKDLTVEEFTQAAAKFLRPNDPDPKKWEFGGLKRDPITLRFDDAQLATIIKNATESPAHAFGARQTPDALRVVEIMAIQQGRTWGCCTLNEFRHFFGLKAYTSFKEWNPNPEIYNTAQALYGDINNLELHVGLQAEESKGAMPGAGLCPSYTMSRALLADAFTLVRSDPYLSSEFSPYNCTSWGFQDAQIDSNDGSYGGGLTKLLLRNLPGQYQSGDAYVHFPFLVPADVKKSMHKRRDPAISKYNWSKPLTPIDPGSGVMTLNLVPADKQAARMTNIVGKYKINRKLVNDTLVAHLSEASVKEAFAAITKTLLEKNSVVRPGFHSKQVDVVQSVINMVPVYFVANHILGLPLKTDTNPNGVYRPEKLYEAWANVGNYVLYDHDAPHEWFLRENATGAADIVKTEVRMNLERLSYGIFSLTGLFDTIGDIFSSKTNHSDAFLTQLLTAGKQENMTIPDITASLFAVVIPSVPQYSAVVTQLVDFYLRKEKEDKKIDLMQMSAAGPAMDSQIAFYVKSAIHSIPTLTPAVANAINGKAAAGSVKRVEGLMLEKIFDKTSPIVLRQIFTLRNLRRAPGTSGVLPMFTQTIRDQPQTWFIDNLSNLSPWPTGLMIQYDA</sequence>
<dbReference type="InterPro" id="IPR019791">
    <property type="entry name" value="Haem_peroxidase_animal"/>
</dbReference>
<dbReference type="STRING" id="1353952.A0A165J4J4"/>
<gene>
    <name evidence="6" type="ORF">CALCODRAFT_514875</name>
</gene>
<evidence type="ECO:0000256" key="1">
    <source>
        <dbReference type="ARBA" id="ARBA00022723"/>
    </source>
</evidence>
<dbReference type="GO" id="GO:0004601">
    <property type="term" value="F:peroxidase activity"/>
    <property type="evidence" value="ECO:0007669"/>
    <property type="project" value="UniProtKB-KW"/>
</dbReference>
<dbReference type="InterPro" id="IPR050783">
    <property type="entry name" value="Oxylipin_biosynth_metab"/>
</dbReference>
<evidence type="ECO:0000256" key="5">
    <source>
        <dbReference type="PIRSR" id="PIRSR619791-2"/>
    </source>
</evidence>
<dbReference type="InterPro" id="IPR010255">
    <property type="entry name" value="Haem_peroxidase_sf"/>
</dbReference>
<accession>A0A165J4J4</accession>
<feature type="binding site" description="axial binding residue" evidence="5">
    <location>
        <position position="392"/>
    </location>
    <ligand>
        <name>heme b</name>
        <dbReference type="ChEBI" id="CHEBI:60344"/>
    </ligand>
    <ligandPart>
        <name>Fe</name>
        <dbReference type="ChEBI" id="CHEBI:18248"/>
    </ligandPart>
</feature>
<dbReference type="PROSITE" id="PS50292">
    <property type="entry name" value="PEROXIDASE_3"/>
    <property type="match status" value="1"/>
</dbReference>
<dbReference type="EMBL" id="KV423924">
    <property type="protein sequence ID" value="KZT61364.1"/>
    <property type="molecule type" value="Genomic_DNA"/>
</dbReference>
<dbReference type="InterPro" id="IPR037120">
    <property type="entry name" value="Haem_peroxidase_sf_animal"/>
</dbReference>
<dbReference type="GO" id="GO:0046872">
    <property type="term" value="F:metal ion binding"/>
    <property type="evidence" value="ECO:0007669"/>
    <property type="project" value="UniProtKB-KW"/>
</dbReference>
<dbReference type="Pfam" id="PF03098">
    <property type="entry name" value="An_peroxidase"/>
    <property type="match status" value="1"/>
</dbReference>
<dbReference type="Gene3D" id="1.10.640.10">
    <property type="entry name" value="Haem peroxidase domain superfamily, animal type"/>
    <property type="match status" value="1"/>
</dbReference>
<keyword evidence="3" id="KW-0560">Oxidoreductase</keyword>
<keyword evidence="1 5" id="KW-0479">Metal-binding</keyword>
<dbReference type="GO" id="GO:0020037">
    <property type="term" value="F:heme binding"/>
    <property type="evidence" value="ECO:0007669"/>
    <property type="project" value="InterPro"/>
</dbReference>
<dbReference type="GO" id="GO:0051213">
    <property type="term" value="F:dioxygenase activity"/>
    <property type="evidence" value="ECO:0007669"/>
    <property type="project" value="UniProtKB-KW"/>
</dbReference>
<proteinExistence type="predicted"/>
<keyword evidence="6" id="KW-0575">Peroxidase</keyword>
<evidence type="ECO:0000313" key="6">
    <source>
        <dbReference type="EMBL" id="KZT61364.1"/>
    </source>
</evidence>
<evidence type="ECO:0000256" key="4">
    <source>
        <dbReference type="ARBA" id="ARBA00023004"/>
    </source>
</evidence>
<evidence type="ECO:0000256" key="2">
    <source>
        <dbReference type="ARBA" id="ARBA00022964"/>
    </source>
</evidence>
<keyword evidence="4 5" id="KW-0408">Iron</keyword>
<dbReference type="OrthoDB" id="823504at2759"/>
<dbReference type="PANTHER" id="PTHR11903">
    <property type="entry name" value="PROSTAGLANDIN G/H SYNTHASE"/>
    <property type="match status" value="1"/>
</dbReference>
<dbReference type="Proteomes" id="UP000076842">
    <property type="component" value="Unassembled WGS sequence"/>
</dbReference>
<keyword evidence="2" id="KW-0223">Dioxygenase</keyword>
<evidence type="ECO:0000256" key="3">
    <source>
        <dbReference type="ARBA" id="ARBA00023002"/>
    </source>
</evidence>
<name>A0A165J4J4_9BASI</name>
<dbReference type="InParanoid" id="A0A165J4J4"/>
<keyword evidence="7" id="KW-1185">Reference proteome</keyword>
<dbReference type="GO" id="GO:0006979">
    <property type="term" value="P:response to oxidative stress"/>
    <property type="evidence" value="ECO:0007669"/>
    <property type="project" value="InterPro"/>
</dbReference>
<organism evidence="6 7">
    <name type="scientific">Calocera cornea HHB12733</name>
    <dbReference type="NCBI Taxonomy" id="1353952"/>
    <lineage>
        <taxon>Eukaryota</taxon>
        <taxon>Fungi</taxon>
        <taxon>Dikarya</taxon>
        <taxon>Basidiomycota</taxon>
        <taxon>Agaricomycotina</taxon>
        <taxon>Dacrymycetes</taxon>
        <taxon>Dacrymycetales</taxon>
        <taxon>Dacrymycetaceae</taxon>
        <taxon>Calocera</taxon>
    </lineage>
</organism>